<dbReference type="AlphaFoldDB" id="Q8S406"/>
<dbReference type="EMBL" id="AF474072">
    <property type="protein sequence ID" value="AAM13440.1"/>
    <property type="molecule type" value="Genomic_DNA"/>
</dbReference>
<evidence type="ECO:0000256" key="1">
    <source>
        <dbReference type="SAM" id="Phobius"/>
    </source>
</evidence>
<sequence>MAARATLGPSMVGGAVDLGFLVQIFFSLTGSLCSSSTKMMSCLMLALIVLVVDEFRNAPSEILSGCLTPIDIWIEWDSVVCALISARMASRWRETKLHVYLHSGTCRYFVFNGEDSNTERHGDSHMRPWNGGSSLRGDENFAW</sequence>
<name>Q8S406_HORVV</name>
<keyword evidence="1" id="KW-0812">Transmembrane</keyword>
<feature type="transmembrane region" description="Helical" evidence="1">
    <location>
        <begin position="20"/>
        <end position="52"/>
    </location>
</feature>
<accession>Q8S406</accession>
<reference evidence="2" key="1">
    <citation type="journal article" date="2002" name="Funct. Integr. Genomics">
        <title>Genomic sequencing reveals gene content, genomic organization, and recombination relationships in barley.</title>
        <authorList>
            <person name="Rostoks N."/>
            <person name="Park Y.-J."/>
            <person name="Ramakrishna W."/>
            <person name="Ma J."/>
            <person name="Druka A."/>
            <person name="Shiloff B.A."/>
            <person name="SanMiguel P.J."/>
            <person name="Jiang Z."/>
            <person name="Brueggeman R."/>
            <person name="Sandhu D."/>
            <person name="Gill K."/>
            <person name="Bennetzen J.L."/>
            <person name="Kleinhofs A."/>
        </authorList>
    </citation>
    <scope>NUCLEOTIDE SEQUENCE</scope>
</reference>
<evidence type="ECO:0000313" key="2">
    <source>
        <dbReference type="EMBL" id="AAM13440.1"/>
    </source>
</evidence>
<keyword evidence="1" id="KW-1133">Transmembrane helix</keyword>
<organism evidence="2">
    <name type="scientific">Hordeum vulgare subsp. vulgare</name>
    <name type="common">Domesticated barley</name>
    <dbReference type="NCBI Taxonomy" id="112509"/>
    <lineage>
        <taxon>Eukaryota</taxon>
        <taxon>Viridiplantae</taxon>
        <taxon>Streptophyta</taxon>
        <taxon>Embryophyta</taxon>
        <taxon>Tracheophyta</taxon>
        <taxon>Spermatophyta</taxon>
        <taxon>Magnoliopsida</taxon>
        <taxon>Liliopsida</taxon>
        <taxon>Poales</taxon>
        <taxon>Poaceae</taxon>
        <taxon>BOP clade</taxon>
        <taxon>Pooideae</taxon>
        <taxon>Triticodae</taxon>
        <taxon>Triticeae</taxon>
        <taxon>Hordeinae</taxon>
        <taxon>Hordeum</taxon>
    </lineage>
</organism>
<protein>
    <submittedName>
        <fullName evidence="2">Uncharacterized protein</fullName>
    </submittedName>
</protein>
<keyword evidence="1" id="KW-0472">Membrane</keyword>
<proteinExistence type="predicted"/>